<sequence length="783" mass="87307">MDEEVESLGNYLKRLELAFLVNKTEEVEKVSLLLTRVWPKTYEPLKNILMPEAPKDKSYEQLVRVLKSHFSPLKFVVSVRMVFKQRLQAESETVTQYVVEIKRLAASCYFGAFLKDALHDRSEARYVGNMLQGQSSLVKSLISKHAEVFDRPVGAIKGITVDVVMKEGGTPIFCKARTVPYTLQDAVKEELKLMRDERIVYPVRWPQLIYSGQADDLSPGKSPLSFPSASESPRSFTPLALSTVSYYPFGLYALSTNYSNGLGIGKFELEEVNPHLRGGRVENHLGKTTLSSPDRDSNLDLPVLRSRAQHDKRVSQLRHRGGIKLTVKTPIMIVNSCTNTCQGKNCFPFSDKGRIDLETNDCRNNRGSETSWLAGQAVTTISDIMATVTGHIGGDRELPFFKKKRTAIRASFIKIVKTTTYLFSVDGEKDLAAIETNHQLLQRKSSELANLDEQILNSLLESQGESRLQSLMDFLRREVEQEEHICLAVKGFNISGREEVVKVRRKNIPGYGETKGKRVNQNVRALIDTRSQRPYILKEVVGQMGYTSIREERIHHALFGGYQSELALREQQCSLYLAVLPSSPPPPMCACAQQSNTMSLALKNESAKTELAIFDKDIAEARPSCETESVTNKKDTSKHLLTASIVLQVLANLYRNPGDSGEHQNETDSPNDVVIASSGSACPGDSSQPAAIPELTELDSNIKEAIRYPCEYNGCTRTYSTLAVELNTTSALAKYATEADVWCQDCSRSDRITPLVDGKKSSSDLGLRVKSYRVDRPKLSKAP</sequence>
<dbReference type="AlphaFoldDB" id="A0A7R8ZCC9"/>
<dbReference type="EMBL" id="OA567283">
    <property type="protein sequence ID" value="CAD7200140.1"/>
    <property type="molecule type" value="Genomic_DNA"/>
</dbReference>
<evidence type="ECO:0000313" key="2">
    <source>
        <dbReference type="EMBL" id="CAD7200140.1"/>
    </source>
</evidence>
<name>A0A7R8ZCC9_TIMDO</name>
<protein>
    <submittedName>
        <fullName evidence="2">Uncharacterized protein</fullName>
    </submittedName>
</protein>
<organism evidence="2">
    <name type="scientific">Timema douglasi</name>
    <name type="common">Walking stick</name>
    <dbReference type="NCBI Taxonomy" id="61478"/>
    <lineage>
        <taxon>Eukaryota</taxon>
        <taxon>Metazoa</taxon>
        <taxon>Ecdysozoa</taxon>
        <taxon>Arthropoda</taxon>
        <taxon>Hexapoda</taxon>
        <taxon>Insecta</taxon>
        <taxon>Pterygota</taxon>
        <taxon>Neoptera</taxon>
        <taxon>Polyneoptera</taxon>
        <taxon>Phasmatodea</taxon>
        <taxon>Timematodea</taxon>
        <taxon>Timematoidea</taxon>
        <taxon>Timematidae</taxon>
        <taxon>Timema</taxon>
    </lineage>
</organism>
<reference evidence="2" key="1">
    <citation type="submission" date="2020-11" db="EMBL/GenBank/DDBJ databases">
        <authorList>
            <person name="Tran Van P."/>
        </authorList>
    </citation>
    <scope>NUCLEOTIDE SEQUENCE</scope>
</reference>
<feature type="compositionally biased region" description="Polar residues" evidence="1">
    <location>
        <begin position="677"/>
        <end position="688"/>
    </location>
</feature>
<dbReference type="PANTHER" id="PTHR37984">
    <property type="entry name" value="PROTEIN CBG26694"/>
    <property type="match status" value="1"/>
</dbReference>
<evidence type="ECO:0000256" key="1">
    <source>
        <dbReference type="SAM" id="MobiDB-lite"/>
    </source>
</evidence>
<accession>A0A7R8ZCC9</accession>
<feature type="region of interest" description="Disordered" evidence="1">
    <location>
        <begin position="656"/>
        <end position="688"/>
    </location>
</feature>
<dbReference type="InterPro" id="IPR050951">
    <property type="entry name" value="Retrovirus_Pol_polyprotein"/>
</dbReference>
<dbReference type="PANTHER" id="PTHR37984:SF13">
    <property type="entry name" value="RIBONUCLEASE H"/>
    <property type="match status" value="1"/>
</dbReference>
<proteinExistence type="predicted"/>
<gene>
    <name evidence="2" type="ORF">TDIB3V08_LOCUS6368</name>
</gene>